<accession>A0A1Y6ED44</accession>
<dbReference type="Proteomes" id="UP000194474">
    <property type="component" value="Unassembled WGS sequence"/>
</dbReference>
<dbReference type="SUPFAM" id="SSF46955">
    <property type="entry name" value="Putative DNA-binding domain"/>
    <property type="match status" value="1"/>
</dbReference>
<keyword evidence="2" id="KW-0805">Transcription regulation</keyword>
<keyword evidence="4" id="KW-0804">Transcription</keyword>
<dbReference type="PRINTS" id="PR00040">
    <property type="entry name" value="HTHMERR"/>
</dbReference>
<gene>
    <name evidence="6" type="ORF">SAMN06295905_0097</name>
</gene>
<evidence type="ECO:0000256" key="2">
    <source>
        <dbReference type="ARBA" id="ARBA00023015"/>
    </source>
</evidence>
<dbReference type="InterPro" id="IPR000551">
    <property type="entry name" value="MerR-type_HTH_dom"/>
</dbReference>
<dbReference type="PROSITE" id="PS50937">
    <property type="entry name" value="HTH_MERR_2"/>
    <property type="match status" value="1"/>
</dbReference>
<dbReference type="OrthoDB" id="7817988at2"/>
<evidence type="ECO:0000313" key="6">
    <source>
        <dbReference type="EMBL" id="SMQ58542.1"/>
    </source>
</evidence>
<dbReference type="GO" id="GO:0003677">
    <property type="term" value="F:DNA binding"/>
    <property type="evidence" value="ECO:0007669"/>
    <property type="project" value="UniProtKB-KW"/>
</dbReference>
<evidence type="ECO:0000256" key="4">
    <source>
        <dbReference type="ARBA" id="ARBA00023163"/>
    </source>
</evidence>
<keyword evidence="7" id="KW-1185">Reference proteome</keyword>
<evidence type="ECO:0000313" key="7">
    <source>
        <dbReference type="Proteomes" id="UP000194474"/>
    </source>
</evidence>
<reference evidence="7" key="1">
    <citation type="submission" date="2017-04" db="EMBL/GenBank/DDBJ databases">
        <authorList>
            <person name="Varghese N."/>
            <person name="Submissions S."/>
        </authorList>
    </citation>
    <scope>NUCLEOTIDE SEQUENCE [LARGE SCALE GENOMIC DNA]</scope>
</reference>
<feature type="domain" description="HTH merR-type" evidence="5">
    <location>
        <begin position="1"/>
        <end position="69"/>
    </location>
</feature>
<dbReference type="InterPro" id="IPR009061">
    <property type="entry name" value="DNA-bd_dom_put_sf"/>
</dbReference>
<evidence type="ECO:0000256" key="3">
    <source>
        <dbReference type="ARBA" id="ARBA00023125"/>
    </source>
</evidence>
<dbReference type="RefSeq" id="WP_086468604.1">
    <property type="nucleotide sequence ID" value="NZ_FXWK01000001.1"/>
</dbReference>
<proteinExistence type="predicted"/>
<dbReference type="PANTHER" id="PTHR30204">
    <property type="entry name" value="REDOX-CYCLING DRUG-SENSING TRANSCRIPTIONAL ACTIVATOR SOXR"/>
    <property type="match status" value="1"/>
</dbReference>
<evidence type="ECO:0000259" key="5">
    <source>
        <dbReference type="PROSITE" id="PS50937"/>
    </source>
</evidence>
<sequence>MRIGELARRTGLSVSRIRFYEAQGLISPPSRERNGYRSYADGAVARLVFIDRARLLGFSLAEIGGELPDARSLPDPQAIVSALIEKQLDLDRIIADAQARKRSIAALVEELSCAL</sequence>
<keyword evidence="3" id="KW-0238">DNA-binding</keyword>
<dbReference type="Pfam" id="PF13411">
    <property type="entry name" value="MerR_1"/>
    <property type="match status" value="1"/>
</dbReference>
<dbReference type="PROSITE" id="PS00552">
    <property type="entry name" value="HTH_MERR_1"/>
    <property type="match status" value="1"/>
</dbReference>
<dbReference type="Gene3D" id="1.10.1660.10">
    <property type="match status" value="1"/>
</dbReference>
<dbReference type="InterPro" id="IPR047057">
    <property type="entry name" value="MerR_fam"/>
</dbReference>
<dbReference type="SMART" id="SM00422">
    <property type="entry name" value="HTH_MERR"/>
    <property type="match status" value="1"/>
</dbReference>
<name>A0A1Y6ED44_9HYPH</name>
<dbReference type="EMBL" id="FXWK01000001">
    <property type="protein sequence ID" value="SMQ58542.1"/>
    <property type="molecule type" value="Genomic_DNA"/>
</dbReference>
<dbReference type="GO" id="GO:0003700">
    <property type="term" value="F:DNA-binding transcription factor activity"/>
    <property type="evidence" value="ECO:0007669"/>
    <property type="project" value="InterPro"/>
</dbReference>
<dbReference type="AlphaFoldDB" id="A0A1Y6ED44"/>
<dbReference type="PANTHER" id="PTHR30204:SF69">
    <property type="entry name" value="MERR-FAMILY TRANSCRIPTIONAL REGULATOR"/>
    <property type="match status" value="1"/>
</dbReference>
<keyword evidence="1" id="KW-0678">Repressor</keyword>
<evidence type="ECO:0000256" key="1">
    <source>
        <dbReference type="ARBA" id="ARBA00022491"/>
    </source>
</evidence>
<protein>
    <submittedName>
        <fullName evidence="6">Transcriptional regulator, MerR family</fullName>
    </submittedName>
</protein>
<organism evidence="6 7">
    <name type="scientific">Devosia lucknowensis</name>
    <dbReference type="NCBI Taxonomy" id="1096929"/>
    <lineage>
        <taxon>Bacteria</taxon>
        <taxon>Pseudomonadati</taxon>
        <taxon>Pseudomonadota</taxon>
        <taxon>Alphaproteobacteria</taxon>
        <taxon>Hyphomicrobiales</taxon>
        <taxon>Devosiaceae</taxon>
        <taxon>Devosia</taxon>
    </lineage>
</organism>